<accession>A0A8S5M9L5</accession>
<sequence>MEHFIELHRVKVSVNDDPTFDPILVNLQHIVAVERSVHKGCGADVYLNLQEDEMLFHPLRCRESYKDILALLKEKGIVPTSL</sequence>
<reference evidence="1" key="1">
    <citation type="journal article" date="2021" name="Proc. Natl. Acad. Sci. U.S.A.">
        <title>A Catalog of Tens of Thousands of Viruses from Human Metagenomes Reveals Hidden Associations with Chronic Diseases.</title>
        <authorList>
            <person name="Tisza M.J."/>
            <person name="Buck C.B."/>
        </authorList>
    </citation>
    <scope>NUCLEOTIDE SEQUENCE</scope>
    <source>
        <strain evidence="1">Ct1Js5</strain>
    </source>
</reference>
<organism evidence="1">
    <name type="scientific">Myoviridae sp. ct1Js5</name>
    <dbReference type="NCBI Taxonomy" id="2826601"/>
    <lineage>
        <taxon>Viruses</taxon>
        <taxon>Duplodnaviria</taxon>
        <taxon>Heunggongvirae</taxon>
        <taxon>Uroviricota</taxon>
        <taxon>Caudoviricetes</taxon>
    </lineage>
</organism>
<name>A0A8S5M9L5_9CAUD</name>
<proteinExistence type="predicted"/>
<evidence type="ECO:0000313" key="1">
    <source>
        <dbReference type="EMBL" id="DAD78856.1"/>
    </source>
</evidence>
<dbReference type="EMBL" id="BK014852">
    <property type="protein sequence ID" value="DAD78856.1"/>
    <property type="molecule type" value="Genomic_DNA"/>
</dbReference>
<protein>
    <submittedName>
        <fullName evidence="1">Uncharacterized protein</fullName>
    </submittedName>
</protein>